<dbReference type="VEuPathDB" id="FungiDB:H257_16337"/>
<evidence type="ECO:0000313" key="3">
    <source>
        <dbReference type="Proteomes" id="UP000265427"/>
    </source>
</evidence>
<feature type="compositionally biased region" description="Basic residues" evidence="1">
    <location>
        <begin position="1"/>
        <end position="13"/>
    </location>
</feature>
<sequence>MKRNSRSSNKGRQHPTAGGSASARKTWFDDSTIALVAMAQDRALKAKVKGSKGGDDRKEARQRSSQLSTSSDTVGVSFAGAAFQADYFASKFTKRGQLVYTILHDVLSKSPHVLPPSETLAVASFGGGPGTDAAGIVWIQREIFPTSSVHCVLFDYETSWKRYVKTLDDLYGDAVSVSFAPCDVTHPLDTEPNRHVSEIETMDILLFCFVCHETSARQRNLQFYLDVATAAKVGALVILADVKTKSKECLEQVAIAMASVRRIQRLTLSKAPTAEAVVLRVEA</sequence>
<accession>A0A397AXT8</accession>
<proteinExistence type="predicted"/>
<feature type="region of interest" description="Disordered" evidence="1">
    <location>
        <begin position="46"/>
        <end position="68"/>
    </location>
</feature>
<evidence type="ECO:0000256" key="1">
    <source>
        <dbReference type="SAM" id="MobiDB-lite"/>
    </source>
</evidence>
<dbReference type="EMBL" id="QUSZ01005302">
    <property type="protein sequence ID" value="RHY10291.1"/>
    <property type="molecule type" value="Genomic_DNA"/>
</dbReference>
<protein>
    <submittedName>
        <fullName evidence="2">Uncharacterized protein</fullName>
    </submittedName>
</protein>
<dbReference type="AlphaFoldDB" id="A0A397AXT8"/>
<comment type="caution">
    <text evidence="2">The sequence shown here is derived from an EMBL/GenBank/DDBJ whole genome shotgun (WGS) entry which is preliminary data.</text>
</comment>
<name>A0A397AXT8_APHAT</name>
<evidence type="ECO:0000313" key="2">
    <source>
        <dbReference type="EMBL" id="RHY10291.1"/>
    </source>
</evidence>
<gene>
    <name evidence="2" type="ORF">DYB36_005914</name>
</gene>
<feature type="region of interest" description="Disordered" evidence="1">
    <location>
        <begin position="1"/>
        <end position="24"/>
    </location>
</feature>
<organism evidence="2 3">
    <name type="scientific">Aphanomyces astaci</name>
    <name type="common">Crayfish plague agent</name>
    <dbReference type="NCBI Taxonomy" id="112090"/>
    <lineage>
        <taxon>Eukaryota</taxon>
        <taxon>Sar</taxon>
        <taxon>Stramenopiles</taxon>
        <taxon>Oomycota</taxon>
        <taxon>Saprolegniomycetes</taxon>
        <taxon>Saprolegniales</taxon>
        <taxon>Verrucalvaceae</taxon>
        <taxon>Aphanomyces</taxon>
    </lineage>
</organism>
<reference evidence="2 3" key="1">
    <citation type="submission" date="2018-08" db="EMBL/GenBank/DDBJ databases">
        <title>Aphanomyces genome sequencing and annotation.</title>
        <authorList>
            <person name="Minardi D."/>
            <person name="Oidtmann B."/>
            <person name="Van Der Giezen M."/>
            <person name="Studholme D.J."/>
        </authorList>
    </citation>
    <scope>NUCLEOTIDE SEQUENCE [LARGE SCALE GENOMIC DNA]</scope>
    <source>
        <strain evidence="2 3">Kv</strain>
    </source>
</reference>
<feature type="compositionally biased region" description="Basic and acidic residues" evidence="1">
    <location>
        <begin position="52"/>
        <end position="62"/>
    </location>
</feature>
<dbReference type="Proteomes" id="UP000265427">
    <property type="component" value="Unassembled WGS sequence"/>
</dbReference>